<accession>A0ABW2Z8Q5</accession>
<reference evidence="2" key="1">
    <citation type="journal article" date="2019" name="Int. J. Syst. Evol. Microbiol.">
        <title>The Global Catalogue of Microorganisms (GCM) 10K type strain sequencing project: providing services to taxonomists for standard genome sequencing and annotation.</title>
        <authorList>
            <consortium name="The Broad Institute Genomics Platform"/>
            <consortium name="The Broad Institute Genome Sequencing Center for Infectious Disease"/>
            <person name="Wu L."/>
            <person name="Ma J."/>
        </authorList>
    </citation>
    <scope>NUCLEOTIDE SEQUENCE [LARGE SCALE GENOMIC DNA]</scope>
    <source>
        <strain evidence="2">CCUG 60022</strain>
    </source>
</reference>
<protein>
    <submittedName>
        <fullName evidence="1">DUF885 family protein</fullName>
    </submittedName>
</protein>
<dbReference type="Proteomes" id="UP001597032">
    <property type="component" value="Unassembled WGS sequence"/>
</dbReference>
<evidence type="ECO:0000313" key="2">
    <source>
        <dbReference type="Proteomes" id="UP001597032"/>
    </source>
</evidence>
<comment type="caution">
    <text evidence="1">The sequence shown here is derived from an EMBL/GenBank/DDBJ whole genome shotgun (WGS) entry which is preliminary data.</text>
</comment>
<dbReference type="PANTHER" id="PTHR33361:SF2">
    <property type="entry name" value="DUF885 DOMAIN-CONTAINING PROTEIN"/>
    <property type="match status" value="1"/>
</dbReference>
<gene>
    <name evidence="1" type="ORF">ACFQZW_13320</name>
</gene>
<proteinExistence type="predicted"/>
<evidence type="ECO:0000313" key="1">
    <source>
        <dbReference type="EMBL" id="MFD0763063.1"/>
    </source>
</evidence>
<dbReference type="EMBL" id="JBHTIC010000020">
    <property type="protein sequence ID" value="MFD0763063.1"/>
    <property type="molecule type" value="Genomic_DNA"/>
</dbReference>
<organism evidence="1 2">
    <name type="scientific">Lutibacter aestuarii</name>
    <dbReference type="NCBI Taxonomy" id="861111"/>
    <lineage>
        <taxon>Bacteria</taxon>
        <taxon>Pseudomonadati</taxon>
        <taxon>Bacteroidota</taxon>
        <taxon>Flavobacteriia</taxon>
        <taxon>Flavobacteriales</taxon>
        <taxon>Flavobacteriaceae</taxon>
        <taxon>Lutibacter</taxon>
    </lineage>
</organism>
<keyword evidence="2" id="KW-1185">Reference proteome</keyword>
<dbReference type="Pfam" id="PF05960">
    <property type="entry name" value="DUF885"/>
    <property type="match status" value="1"/>
</dbReference>
<name>A0ABW2Z8Q5_9FLAO</name>
<sequence>MKLKPILIFLYITQLSVAQNSFNQLQKLFVKEYTALEIPNLQINYVQNLNSIKNKMDIEKQEKFFLKIKKNLKQVPFQNLTEYEKLDYQIMKYETVLNLERIALEKQWDTSIKLDDNKSIYTIKNGKKWYAYLLKRWVNANVNPDDIFQFGLREIEFVKTQMTQLQKKSGHHKINFDKFLKDSSFFYFKVSDIQKAFEKTKLLVNKKADTLFPYINKVQDVKIKKGNNPSLAQVPAYYNNGTFFYNYFDKPFNKRQIDWIYIHEAIPGHHYQFMINNLIHRTEIQALFWYPGFAEGWGAYVEFLGKELGAYKTIYDEYGKWEWDLIRSVRVALDVGINYYGWSDIKAQNFWKKYIINKDDIGLREIERMKRWPAQVVTYKYGANIFLNKLDKAKKENEFSYKSFHKHLLKYGDIPLELL</sequence>
<dbReference type="InterPro" id="IPR010281">
    <property type="entry name" value="DUF885"/>
</dbReference>
<dbReference type="PANTHER" id="PTHR33361">
    <property type="entry name" value="GLR0591 PROTEIN"/>
    <property type="match status" value="1"/>
</dbReference>
<dbReference type="RefSeq" id="WP_372801575.1">
    <property type="nucleotide sequence ID" value="NZ_JBHTIC010000020.1"/>
</dbReference>